<dbReference type="GO" id="GO:0016747">
    <property type="term" value="F:acyltransferase activity, transferring groups other than amino-acyl groups"/>
    <property type="evidence" value="ECO:0007669"/>
    <property type="project" value="InterPro"/>
</dbReference>
<evidence type="ECO:0000256" key="1">
    <source>
        <dbReference type="ARBA" id="ARBA00022679"/>
    </source>
</evidence>
<sequence length="165" mass="19156">MPQIEEVHNDAQIAKLVNLAKVIWEEHYTPIIGKEQVKYMLENFQSQEVVKRQISEGYNYFSITVNGNIEGYMSTIVDKEEKSIMISKLYVSKSSRKTGLGLKMLNFVEEKAKKEKLNKVWLTVNKYNTNSIEWYIKMGFVNVKSVVQDIGNGFVMDDYILEKTI</sequence>
<dbReference type="AlphaFoldDB" id="A0A1W1EEV5"/>
<dbReference type="SUPFAM" id="SSF55729">
    <property type="entry name" value="Acyl-CoA N-acyltransferases (Nat)"/>
    <property type="match status" value="1"/>
</dbReference>
<feature type="domain" description="N-acetyltransferase" evidence="3">
    <location>
        <begin position="23"/>
        <end position="165"/>
    </location>
</feature>
<dbReference type="Gene3D" id="3.40.630.30">
    <property type="match status" value="1"/>
</dbReference>
<dbReference type="PROSITE" id="PS51186">
    <property type="entry name" value="GNAT"/>
    <property type="match status" value="1"/>
</dbReference>
<dbReference type="EMBL" id="FPKX01000055">
    <property type="protein sequence ID" value="SFZ98579.1"/>
    <property type="molecule type" value="Genomic_DNA"/>
</dbReference>
<organism evidence="4">
    <name type="scientific">hydrothermal vent metagenome</name>
    <dbReference type="NCBI Taxonomy" id="652676"/>
    <lineage>
        <taxon>unclassified sequences</taxon>
        <taxon>metagenomes</taxon>
        <taxon>ecological metagenomes</taxon>
    </lineage>
</organism>
<keyword evidence="1 4" id="KW-0808">Transferase</keyword>
<protein>
    <submittedName>
        <fullName evidence="4">GCN5-related N-acetyltransferase</fullName>
    </submittedName>
</protein>
<dbReference type="Pfam" id="PF13673">
    <property type="entry name" value="Acetyltransf_10"/>
    <property type="match status" value="1"/>
</dbReference>
<evidence type="ECO:0000259" key="3">
    <source>
        <dbReference type="PROSITE" id="PS51186"/>
    </source>
</evidence>
<evidence type="ECO:0000313" key="4">
    <source>
        <dbReference type="EMBL" id="SFZ98579.1"/>
    </source>
</evidence>
<keyword evidence="2" id="KW-0012">Acyltransferase</keyword>
<reference evidence="4" key="1">
    <citation type="submission" date="2016-10" db="EMBL/GenBank/DDBJ databases">
        <authorList>
            <person name="de Groot N.N."/>
        </authorList>
    </citation>
    <scope>NUCLEOTIDE SEQUENCE</scope>
</reference>
<gene>
    <name evidence="4" type="ORF">MNB_SV-5-1562</name>
</gene>
<evidence type="ECO:0000256" key="2">
    <source>
        <dbReference type="ARBA" id="ARBA00023315"/>
    </source>
</evidence>
<dbReference type="InterPro" id="IPR000182">
    <property type="entry name" value="GNAT_dom"/>
</dbReference>
<dbReference type="PANTHER" id="PTHR42919">
    <property type="entry name" value="N-ALPHA-ACETYLTRANSFERASE"/>
    <property type="match status" value="1"/>
</dbReference>
<dbReference type="InterPro" id="IPR016181">
    <property type="entry name" value="Acyl_CoA_acyltransferase"/>
</dbReference>
<proteinExistence type="predicted"/>
<accession>A0A1W1EEV5</accession>
<dbReference type="PANTHER" id="PTHR42919:SF8">
    <property type="entry name" value="N-ALPHA-ACETYLTRANSFERASE 50"/>
    <property type="match status" value="1"/>
</dbReference>
<dbReference type="InterPro" id="IPR051556">
    <property type="entry name" value="N-term/lysine_N-AcTrnsfr"/>
</dbReference>
<dbReference type="CDD" id="cd04301">
    <property type="entry name" value="NAT_SF"/>
    <property type="match status" value="1"/>
</dbReference>
<name>A0A1W1EEV5_9ZZZZ</name>